<dbReference type="RefSeq" id="WP_280731146.1">
    <property type="nucleotide sequence ID" value="NZ_CP120367.1"/>
</dbReference>
<evidence type="ECO:0000313" key="2">
    <source>
        <dbReference type="Proteomes" id="UP001235547"/>
    </source>
</evidence>
<reference evidence="1 2" key="1">
    <citation type="submission" date="2023-03" db="EMBL/GenBank/DDBJ databases">
        <authorList>
            <person name="Kaur S."/>
            <person name="Espinosa-Saiz D."/>
            <person name="Velazquez E."/>
            <person name="Menendez E."/>
            <person name="diCenzo G.C."/>
        </authorList>
    </citation>
    <scope>NUCLEOTIDE SEQUENCE [LARGE SCALE GENOMIC DNA]</scope>
    <source>
        <strain evidence="1 2">LMG 27395</strain>
    </source>
</reference>
<sequence>MPERARQLIRDIRFIARDFRLTNADIQDVFGIDIRAIESLPDEQIVGAIELLTGCRETLEKVVRRREQTYFDRPDALATVRKVRRSYDR</sequence>
<name>A0ABY8CP56_9HYPH</name>
<dbReference type="EMBL" id="CP120370">
    <property type="protein sequence ID" value="WEX80436.1"/>
    <property type="molecule type" value="Genomic_DNA"/>
</dbReference>
<gene>
    <name evidence="1" type="ORF">PYH38_001875</name>
</gene>
<dbReference type="Proteomes" id="UP001235547">
    <property type="component" value="Chromosome 2"/>
</dbReference>
<protein>
    <submittedName>
        <fullName evidence="1">Uncharacterized protein</fullName>
    </submittedName>
</protein>
<keyword evidence="2" id="KW-1185">Reference proteome</keyword>
<organism evidence="1 2">
    <name type="scientific">Sinorhizobium numidicum</name>
    <dbReference type="NCBI Taxonomy" id="680248"/>
    <lineage>
        <taxon>Bacteria</taxon>
        <taxon>Pseudomonadati</taxon>
        <taxon>Pseudomonadota</taxon>
        <taxon>Alphaproteobacteria</taxon>
        <taxon>Hyphomicrobiales</taxon>
        <taxon>Rhizobiaceae</taxon>
        <taxon>Sinorhizobium/Ensifer group</taxon>
        <taxon>Sinorhizobium</taxon>
    </lineage>
</organism>
<accession>A0ABY8CP56</accession>
<proteinExistence type="predicted"/>
<evidence type="ECO:0000313" key="1">
    <source>
        <dbReference type="EMBL" id="WEX80436.1"/>
    </source>
</evidence>